<keyword evidence="1" id="KW-0812">Transmembrane</keyword>
<proteinExistence type="predicted"/>
<comment type="caution">
    <text evidence="2">The sequence shown here is derived from an EMBL/GenBank/DDBJ whole genome shotgun (WGS) entry which is preliminary data.</text>
</comment>
<evidence type="ECO:0000313" key="2">
    <source>
        <dbReference type="EMBL" id="RZS59625.1"/>
    </source>
</evidence>
<evidence type="ECO:0000256" key="1">
    <source>
        <dbReference type="SAM" id="Phobius"/>
    </source>
</evidence>
<organism evidence="2 3">
    <name type="scientific">Microcella putealis</name>
    <dbReference type="NCBI Taxonomy" id="337005"/>
    <lineage>
        <taxon>Bacteria</taxon>
        <taxon>Bacillati</taxon>
        <taxon>Actinomycetota</taxon>
        <taxon>Actinomycetes</taxon>
        <taxon>Micrococcales</taxon>
        <taxon>Microbacteriaceae</taxon>
        <taxon>Microcella</taxon>
    </lineage>
</organism>
<sequence length="148" mass="15660">MTSVQNSAVTSQSPRRWLSAVIAAAAALGLLGVGLLVWALSYIGAFTFTQQTLGDSLAAFSGATSVVEDTPGLCGAGSGRVNCVEGWRTDVGNFMRFSGGSLAEYWHLAIGGDSLRNGEVVVDMNGLDLTRDERELAVQMLFPGRDWD</sequence>
<keyword evidence="3" id="KW-1185">Reference proteome</keyword>
<feature type="transmembrane region" description="Helical" evidence="1">
    <location>
        <begin position="20"/>
        <end position="43"/>
    </location>
</feature>
<accession>A0A4Q7LX75</accession>
<name>A0A4Q7LX75_9MICO</name>
<protein>
    <submittedName>
        <fullName evidence="2">Uncharacterized protein</fullName>
    </submittedName>
</protein>
<dbReference type="Proteomes" id="UP000293519">
    <property type="component" value="Unassembled WGS sequence"/>
</dbReference>
<keyword evidence="1" id="KW-1133">Transmembrane helix</keyword>
<evidence type="ECO:0000313" key="3">
    <source>
        <dbReference type="Proteomes" id="UP000293519"/>
    </source>
</evidence>
<reference evidence="2 3" key="1">
    <citation type="journal article" date="2015" name="Stand. Genomic Sci.">
        <title>Genomic Encyclopedia of Bacterial and Archaeal Type Strains, Phase III: the genomes of soil and plant-associated and newly described type strains.</title>
        <authorList>
            <person name="Whitman W.B."/>
            <person name="Woyke T."/>
            <person name="Klenk H.P."/>
            <person name="Zhou Y."/>
            <person name="Lilburn T.G."/>
            <person name="Beck B.J."/>
            <person name="De Vos P."/>
            <person name="Vandamme P."/>
            <person name="Eisen J.A."/>
            <person name="Garrity G."/>
            <person name="Hugenholtz P."/>
            <person name="Kyrpides N.C."/>
        </authorList>
    </citation>
    <scope>NUCLEOTIDE SEQUENCE [LARGE SCALE GENOMIC DNA]</scope>
    <source>
        <strain evidence="2 3">CV2</strain>
    </source>
</reference>
<dbReference type="EMBL" id="SGWW01000001">
    <property type="protein sequence ID" value="RZS59625.1"/>
    <property type="molecule type" value="Genomic_DNA"/>
</dbReference>
<dbReference type="AlphaFoldDB" id="A0A4Q7LX75"/>
<keyword evidence="1" id="KW-0472">Membrane</keyword>
<gene>
    <name evidence="2" type="ORF">EV141_0856</name>
</gene>